<dbReference type="InterPro" id="IPR011006">
    <property type="entry name" value="CheY-like_superfamily"/>
</dbReference>
<dbReference type="SUPFAM" id="SSF55785">
    <property type="entry name" value="PYP-like sensor domain (PAS domain)"/>
    <property type="match status" value="1"/>
</dbReference>
<dbReference type="CDD" id="cd01948">
    <property type="entry name" value="EAL"/>
    <property type="match status" value="1"/>
</dbReference>
<dbReference type="InterPro" id="IPR043128">
    <property type="entry name" value="Rev_trsase/Diguanyl_cyclase"/>
</dbReference>
<reference evidence="5" key="1">
    <citation type="submission" date="2021-04" db="EMBL/GenBank/DDBJ databases">
        <title>Oceanospirillales bacteria with DddD are important DMSP degraders in coastal seawater.</title>
        <authorList>
            <person name="Liu J."/>
        </authorList>
    </citation>
    <scope>NUCLEOTIDE SEQUENCE</scope>
    <source>
        <strain evidence="5">D13-1</strain>
    </source>
</reference>
<dbReference type="InterPro" id="IPR001789">
    <property type="entry name" value="Sig_transdc_resp-reg_receiver"/>
</dbReference>
<keyword evidence="6" id="KW-1185">Reference proteome</keyword>
<evidence type="ECO:0000256" key="1">
    <source>
        <dbReference type="PROSITE-ProRule" id="PRU00169"/>
    </source>
</evidence>
<evidence type="ECO:0000259" key="4">
    <source>
        <dbReference type="PROSITE" id="PS50883"/>
    </source>
</evidence>
<name>A0ABY5HI47_9GAMM</name>
<dbReference type="SMART" id="SM00267">
    <property type="entry name" value="GGDEF"/>
    <property type="match status" value="1"/>
</dbReference>
<dbReference type="SUPFAM" id="SSF55073">
    <property type="entry name" value="Nucleotide cyclase"/>
    <property type="match status" value="1"/>
</dbReference>
<dbReference type="SUPFAM" id="SSF52172">
    <property type="entry name" value="CheY-like"/>
    <property type="match status" value="1"/>
</dbReference>
<organism evidence="5 6">
    <name type="scientific">Marinobacterium rhizophilum</name>
    <dbReference type="NCBI Taxonomy" id="420402"/>
    <lineage>
        <taxon>Bacteria</taxon>
        <taxon>Pseudomonadati</taxon>
        <taxon>Pseudomonadota</taxon>
        <taxon>Gammaproteobacteria</taxon>
        <taxon>Oceanospirillales</taxon>
        <taxon>Oceanospirillaceae</taxon>
        <taxon>Marinobacterium</taxon>
    </lineage>
</organism>
<dbReference type="Gene3D" id="3.30.450.20">
    <property type="entry name" value="PAS domain"/>
    <property type="match status" value="1"/>
</dbReference>
<feature type="domain" description="Response regulatory" evidence="3">
    <location>
        <begin position="35"/>
        <end position="151"/>
    </location>
</feature>
<dbReference type="EMBL" id="CP073347">
    <property type="protein sequence ID" value="UTW12042.1"/>
    <property type="molecule type" value="Genomic_DNA"/>
</dbReference>
<accession>A0ABY5HI47</accession>
<dbReference type="InterPro" id="IPR013656">
    <property type="entry name" value="PAS_4"/>
</dbReference>
<dbReference type="SUPFAM" id="SSF141868">
    <property type="entry name" value="EAL domain-like"/>
    <property type="match status" value="1"/>
</dbReference>
<dbReference type="Pfam" id="PF00990">
    <property type="entry name" value="GGDEF"/>
    <property type="match status" value="1"/>
</dbReference>
<dbReference type="InterPro" id="IPR029787">
    <property type="entry name" value="Nucleotide_cyclase"/>
</dbReference>
<dbReference type="Proteomes" id="UP001058461">
    <property type="component" value="Chromosome"/>
</dbReference>
<dbReference type="Gene3D" id="3.20.20.450">
    <property type="entry name" value="EAL domain"/>
    <property type="match status" value="1"/>
</dbReference>
<dbReference type="PROSITE" id="PS50883">
    <property type="entry name" value="EAL"/>
    <property type="match status" value="1"/>
</dbReference>
<dbReference type="PANTHER" id="PTHR33121">
    <property type="entry name" value="CYCLIC DI-GMP PHOSPHODIESTERASE PDEF"/>
    <property type="match status" value="1"/>
</dbReference>
<evidence type="ECO:0000256" key="2">
    <source>
        <dbReference type="SAM" id="MobiDB-lite"/>
    </source>
</evidence>
<dbReference type="InterPro" id="IPR000160">
    <property type="entry name" value="GGDEF_dom"/>
</dbReference>
<dbReference type="InterPro" id="IPR035965">
    <property type="entry name" value="PAS-like_dom_sf"/>
</dbReference>
<dbReference type="InterPro" id="IPR035919">
    <property type="entry name" value="EAL_sf"/>
</dbReference>
<evidence type="ECO:0000313" key="6">
    <source>
        <dbReference type="Proteomes" id="UP001058461"/>
    </source>
</evidence>
<dbReference type="SMART" id="SM00052">
    <property type="entry name" value="EAL"/>
    <property type="match status" value="1"/>
</dbReference>
<feature type="region of interest" description="Disordered" evidence="2">
    <location>
        <begin position="1"/>
        <end position="26"/>
    </location>
</feature>
<keyword evidence="1" id="KW-0597">Phosphoprotein</keyword>
<dbReference type="CDD" id="cd00156">
    <property type="entry name" value="REC"/>
    <property type="match status" value="1"/>
</dbReference>
<dbReference type="InterPro" id="IPR050706">
    <property type="entry name" value="Cyclic-di-GMP_PDE-like"/>
</dbReference>
<proteinExistence type="predicted"/>
<feature type="modified residue" description="4-aspartylphosphate" evidence="1">
    <location>
        <position position="84"/>
    </location>
</feature>
<dbReference type="Pfam" id="PF08448">
    <property type="entry name" value="PAS_4"/>
    <property type="match status" value="1"/>
</dbReference>
<dbReference type="Pfam" id="PF00563">
    <property type="entry name" value="EAL"/>
    <property type="match status" value="1"/>
</dbReference>
<feature type="compositionally biased region" description="Low complexity" evidence="2">
    <location>
        <begin position="9"/>
        <end position="22"/>
    </location>
</feature>
<dbReference type="Gene3D" id="3.30.70.270">
    <property type="match status" value="1"/>
</dbReference>
<dbReference type="Pfam" id="PF00072">
    <property type="entry name" value="Response_reg"/>
    <property type="match status" value="1"/>
</dbReference>
<dbReference type="InterPro" id="IPR001633">
    <property type="entry name" value="EAL_dom"/>
</dbReference>
<gene>
    <name evidence="5" type="ORF">KDW95_22935</name>
</gene>
<feature type="domain" description="EAL" evidence="4">
    <location>
        <begin position="460"/>
        <end position="714"/>
    </location>
</feature>
<evidence type="ECO:0000313" key="5">
    <source>
        <dbReference type="EMBL" id="UTW12042.1"/>
    </source>
</evidence>
<dbReference type="Gene3D" id="3.40.50.2300">
    <property type="match status" value="1"/>
</dbReference>
<sequence length="715" mass="78495">MVASNPILSSANVASAAESEPPAARDHLSSTECLHILVVDDNRMQRMLAREALRASLHDVSETSSGEGALAWLADNRCDAVLLDACMPGLDGFETCRHIRELPQLLGLPVVIATGLEDEGSIERAFACGATDYVIKPVNWQLLRRRLPPMVETGRAEHARMDGGQATKVLLDESPDALLTLDAEGCIRDCRGAPLLPENVGRELKVGRCLFDILPGDVMADALDAWREVSLHGGRQSFFLSEHDANEPYVIEVRMLQGENGQYLCVMRDCTSHYLAEKQILALACFDAVTGLANATKVHEILANRVAQDKATDRCTGVIRCVIENYGTLSRRLGLEGMRALSVQVAHRLQNVLEAESEYDILAGRLSDSEFVLLVSGPGELQTLQQLALQVYKALVAGYSVDESYFVLQFRMGLATSAQVAKNADMLLNAAAQACNDRSAGADIDIGCYSDQVHQNVMQRHEMERVLRRDIADNKLELHYQPKYTLDSLVLVGMEALARWQPAEFGPVSPGQFIPLAQECGLLEPLTDRVVERALDQAQTWQEQGMETVPISINLPGCYLNRPGVVDTLIASINKRGLSLGWVELEVTENLIIASNSQAAENLAAFKQQGLRIAIDDFGTGYSSLSYLQDLPVQVLKIDMSFIRRVHTDEASAAIARAIINVGHELGLEIVAEGVEHEQQLECLRAMHCDVVQGYYTGRPVPPEQFEPLFSLRSS</sequence>
<protein>
    <submittedName>
        <fullName evidence="5">EAL domain-containing protein</fullName>
    </submittedName>
</protein>
<dbReference type="PANTHER" id="PTHR33121:SF70">
    <property type="entry name" value="SIGNALING PROTEIN YKOW"/>
    <property type="match status" value="1"/>
</dbReference>
<dbReference type="RefSeq" id="WP_255854093.1">
    <property type="nucleotide sequence ID" value="NZ_CP073347.1"/>
</dbReference>
<dbReference type="SMART" id="SM00448">
    <property type="entry name" value="REC"/>
    <property type="match status" value="1"/>
</dbReference>
<evidence type="ECO:0000259" key="3">
    <source>
        <dbReference type="PROSITE" id="PS50110"/>
    </source>
</evidence>
<dbReference type="PROSITE" id="PS50110">
    <property type="entry name" value="RESPONSE_REGULATORY"/>
    <property type="match status" value="1"/>
</dbReference>